<organism evidence="6 7">
    <name type="scientific">Aspergillus brasiliensis (strain CBS 101740 / IMI 381727 / IBT 21946)</name>
    <dbReference type="NCBI Taxonomy" id="767769"/>
    <lineage>
        <taxon>Eukaryota</taxon>
        <taxon>Fungi</taxon>
        <taxon>Dikarya</taxon>
        <taxon>Ascomycota</taxon>
        <taxon>Pezizomycotina</taxon>
        <taxon>Eurotiomycetes</taxon>
        <taxon>Eurotiomycetidae</taxon>
        <taxon>Eurotiales</taxon>
        <taxon>Aspergillaceae</taxon>
        <taxon>Aspergillus</taxon>
        <taxon>Aspergillus subgen. Circumdati</taxon>
    </lineage>
</organism>
<comment type="similarity">
    <text evidence="1">Belongs to the zinc-containing alcohol dehydrogenase family.</text>
</comment>
<evidence type="ECO:0000256" key="2">
    <source>
        <dbReference type="ARBA" id="ARBA00022741"/>
    </source>
</evidence>
<dbReference type="SUPFAM" id="SSF50129">
    <property type="entry name" value="GroES-like"/>
    <property type="match status" value="1"/>
</dbReference>
<dbReference type="CDD" id="cd08249">
    <property type="entry name" value="enoyl_reductase_like"/>
    <property type="match status" value="1"/>
</dbReference>
<evidence type="ECO:0000256" key="4">
    <source>
        <dbReference type="ARBA" id="ARBA00023002"/>
    </source>
</evidence>
<gene>
    <name evidence="6" type="ORF">ASPBRDRAFT_78942</name>
</gene>
<proteinExistence type="inferred from homology"/>
<dbReference type="Pfam" id="PF00107">
    <property type="entry name" value="ADH_zinc_N"/>
    <property type="match status" value="1"/>
</dbReference>
<dbReference type="AlphaFoldDB" id="A0A1L9U5S8"/>
<sequence length="342" mass="37060">MAKNEAAWITAPAEYPFKVEASAKPKPGPGQVVIKNVAVAINPVDWKIQSLGRYLNKYPFVLGQDAAGFVEDVGSGVTRFRKGQRVIAHCYGLFTQDPAHGAFQLYPVTAESLVAEIPDSLTFEQAVVLPLAVSTASAGLYRKDYLNLPLPEADDVKRTDQVLLVWGGASSVGATAIQLAVASGLTVFTTASEANKEFVKSLGAHAVFDYRSPTIVEEISRALRGSKFTGVYDAIAEEASFRAISEILDRLETKVPVASVLPCDRPTERFIPHYVIAYSIIQEPHNDIGDWIWGRYLPRALANGAFQAKPDPYVVGHGLEAIQHGLDVQKKGVSAKKVIVTL</sequence>
<dbReference type="PANTHER" id="PTHR45348">
    <property type="entry name" value="HYPOTHETICAL OXIDOREDUCTASE (EUROFUNG)"/>
    <property type="match status" value="1"/>
</dbReference>
<dbReference type="Proteomes" id="UP000184499">
    <property type="component" value="Unassembled WGS sequence"/>
</dbReference>
<dbReference type="GO" id="GO:0000166">
    <property type="term" value="F:nucleotide binding"/>
    <property type="evidence" value="ECO:0007669"/>
    <property type="project" value="UniProtKB-KW"/>
</dbReference>
<evidence type="ECO:0000256" key="1">
    <source>
        <dbReference type="ARBA" id="ARBA00008072"/>
    </source>
</evidence>
<dbReference type="Gene3D" id="3.90.180.10">
    <property type="entry name" value="Medium-chain alcohol dehydrogenases, catalytic domain"/>
    <property type="match status" value="1"/>
</dbReference>
<keyword evidence="7" id="KW-1185">Reference proteome</keyword>
<name>A0A1L9U5S8_ASPBC</name>
<dbReference type="GeneID" id="93581918"/>
<reference evidence="7" key="1">
    <citation type="journal article" date="2017" name="Genome Biol.">
        <title>Comparative genomics reveals high biological diversity and specific adaptations in the industrially and medically important fungal genus Aspergillus.</title>
        <authorList>
            <person name="de Vries R.P."/>
            <person name="Riley R."/>
            <person name="Wiebenga A."/>
            <person name="Aguilar-Osorio G."/>
            <person name="Amillis S."/>
            <person name="Uchima C.A."/>
            <person name="Anderluh G."/>
            <person name="Asadollahi M."/>
            <person name="Askin M."/>
            <person name="Barry K."/>
            <person name="Battaglia E."/>
            <person name="Bayram O."/>
            <person name="Benocci T."/>
            <person name="Braus-Stromeyer S.A."/>
            <person name="Caldana C."/>
            <person name="Canovas D."/>
            <person name="Cerqueira G.C."/>
            <person name="Chen F."/>
            <person name="Chen W."/>
            <person name="Choi C."/>
            <person name="Clum A."/>
            <person name="Dos Santos R.A."/>
            <person name="Damasio A.R."/>
            <person name="Diallinas G."/>
            <person name="Emri T."/>
            <person name="Fekete E."/>
            <person name="Flipphi M."/>
            <person name="Freyberg S."/>
            <person name="Gallo A."/>
            <person name="Gournas C."/>
            <person name="Habgood R."/>
            <person name="Hainaut M."/>
            <person name="Harispe M.L."/>
            <person name="Henrissat B."/>
            <person name="Hilden K.S."/>
            <person name="Hope R."/>
            <person name="Hossain A."/>
            <person name="Karabika E."/>
            <person name="Karaffa L."/>
            <person name="Karanyi Z."/>
            <person name="Krasevec N."/>
            <person name="Kuo A."/>
            <person name="Kusch H."/>
            <person name="LaButti K."/>
            <person name="Lagendijk E.L."/>
            <person name="Lapidus A."/>
            <person name="Levasseur A."/>
            <person name="Lindquist E."/>
            <person name="Lipzen A."/>
            <person name="Logrieco A.F."/>
            <person name="MacCabe A."/>
            <person name="Maekelae M.R."/>
            <person name="Malavazi I."/>
            <person name="Melin P."/>
            <person name="Meyer V."/>
            <person name="Mielnichuk N."/>
            <person name="Miskei M."/>
            <person name="Molnar A.P."/>
            <person name="Mule G."/>
            <person name="Ngan C.Y."/>
            <person name="Orejas M."/>
            <person name="Orosz E."/>
            <person name="Ouedraogo J.P."/>
            <person name="Overkamp K.M."/>
            <person name="Park H.-S."/>
            <person name="Perrone G."/>
            <person name="Piumi F."/>
            <person name="Punt P.J."/>
            <person name="Ram A.F."/>
            <person name="Ramon A."/>
            <person name="Rauscher S."/>
            <person name="Record E."/>
            <person name="Riano-Pachon D.M."/>
            <person name="Robert V."/>
            <person name="Roehrig J."/>
            <person name="Ruller R."/>
            <person name="Salamov A."/>
            <person name="Salih N.S."/>
            <person name="Samson R.A."/>
            <person name="Sandor E."/>
            <person name="Sanguinetti M."/>
            <person name="Schuetze T."/>
            <person name="Sepcic K."/>
            <person name="Shelest E."/>
            <person name="Sherlock G."/>
            <person name="Sophianopoulou V."/>
            <person name="Squina F.M."/>
            <person name="Sun H."/>
            <person name="Susca A."/>
            <person name="Todd R.B."/>
            <person name="Tsang A."/>
            <person name="Unkles S.E."/>
            <person name="van de Wiele N."/>
            <person name="van Rossen-Uffink D."/>
            <person name="Oliveira J.V."/>
            <person name="Vesth T.C."/>
            <person name="Visser J."/>
            <person name="Yu J.-H."/>
            <person name="Zhou M."/>
            <person name="Andersen M.R."/>
            <person name="Archer D.B."/>
            <person name="Baker S.E."/>
            <person name="Benoit I."/>
            <person name="Brakhage A.A."/>
            <person name="Braus G.H."/>
            <person name="Fischer R."/>
            <person name="Frisvad J.C."/>
            <person name="Goldman G.H."/>
            <person name="Houbraken J."/>
            <person name="Oakley B."/>
            <person name="Pocsi I."/>
            <person name="Scazzocchio C."/>
            <person name="Seiboth B."/>
            <person name="vanKuyk P.A."/>
            <person name="Wortman J."/>
            <person name="Dyer P.S."/>
            <person name="Grigoriev I.V."/>
        </authorList>
    </citation>
    <scope>NUCLEOTIDE SEQUENCE [LARGE SCALE GENOMIC DNA]</scope>
    <source>
        <strain evidence="7">CBS 101740 / IMI 381727 / IBT 21946</strain>
    </source>
</reference>
<keyword evidence="4" id="KW-0560">Oxidoreductase</keyword>
<keyword evidence="2" id="KW-0547">Nucleotide-binding</keyword>
<evidence type="ECO:0000259" key="5">
    <source>
        <dbReference type="SMART" id="SM00829"/>
    </source>
</evidence>
<dbReference type="InterPro" id="IPR011032">
    <property type="entry name" value="GroES-like_sf"/>
</dbReference>
<dbReference type="EMBL" id="KV878696">
    <property type="protein sequence ID" value="OJJ67035.1"/>
    <property type="molecule type" value="Genomic_DNA"/>
</dbReference>
<dbReference type="STRING" id="767769.A0A1L9U5S8"/>
<keyword evidence="3" id="KW-0521">NADP</keyword>
<dbReference type="InterPro" id="IPR020843">
    <property type="entry name" value="ER"/>
</dbReference>
<dbReference type="GO" id="GO:0016651">
    <property type="term" value="F:oxidoreductase activity, acting on NAD(P)H"/>
    <property type="evidence" value="ECO:0007669"/>
    <property type="project" value="InterPro"/>
</dbReference>
<evidence type="ECO:0000256" key="3">
    <source>
        <dbReference type="ARBA" id="ARBA00022857"/>
    </source>
</evidence>
<dbReference type="Gene3D" id="3.40.50.720">
    <property type="entry name" value="NAD(P)-binding Rossmann-like Domain"/>
    <property type="match status" value="1"/>
</dbReference>
<dbReference type="Pfam" id="PF08240">
    <property type="entry name" value="ADH_N"/>
    <property type="match status" value="1"/>
</dbReference>
<protein>
    <recommendedName>
        <fullName evidence="5">Enoyl reductase (ER) domain-containing protein</fullName>
    </recommendedName>
</protein>
<feature type="domain" description="Enoyl reductase (ER)" evidence="5">
    <location>
        <begin position="10"/>
        <end position="288"/>
    </location>
</feature>
<dbReference type="InterPro" id="IPR047122">
    <property type="entry name" value="Trans-enoyl_RdTase-like"/>
</dbReference>
<dbReference type="RefSeq" id="XP_067474284.1">
    <property type="nucleotide sequence ID" value="XM_067629431.1"/>
</dbReference>
<dbReference type="OMA" id="LDCHMQD"/>
<dbReference type="InterPro" id="IPR013154">
    <property type="entry name" value="ADH-like_N"/>
</dbReference>
<accession>A0A1L9U5S8</accession>
<evidence type="ECO:0000313" key="7">
    <source>
        <dbReference type="Proteomes" id="UP000184499"/>
    </source>
</evidence>
<dbReference type="VEuPathDB" id="FungiDB:ASPBRDRAFT_78942"/>
<dbReference type="SUPFAM" id="SSF51735">
    <property type="entry name" value="NAD(P)-binding Rossmann-fold domains"/>
    <property type="match status" value="1"/>
</dbReference>
<dbReference type="OrthoDB" id="48317at2759"/>
<evidence type="ECO:0000313" key="6">
    <source>
        <dbReference type="EMBL" id="OJJ67035.1"/>
    </source>
</evidence>
<dbReference type="InterPro" id="IPR013149">
    <property type="entry name" value="ADH-like_C"/>
</dbReference>
<dbReference type="InterPro" id="IPR036291">
    <property type="entry name" value="NAD(P)-bd_dom_sf"/>
</dbReference>
<dbReference type="PANTHER" id="PTHR45348:SF2">
    <property type="entry name" value="ZINC-TYPE ALCOHOL DEHYDROGENASE-LIKE PROTEIN C2E1P3.01"/>
    <property type="match status" value="1"/>
</dbReference>
<dbReference type="SMART" id="SM00829">
    <property type="entry name" value="PKS_ER"/>
    <property type="match status" value="1"/>
</dbReference>